<reference evidence="2 3" key="1">
    <citation type="submission" date="2022-10" db="EMBL/GenBank/DDBJ databases">
        <title>Chitinophaga nivalis PC15 sp. nov., isolated from Pyeongchang county, South Korea.</title>
        <authorList>
            <person name="Trinh H.N."/>
        </authorList>
    </citation>
    <scope>NUCLEOTIDE SEQUENCE [LARGE SCALE GENOMIC DNA]</scope>
    <source>
        <strain evidence="2 3">PC14</strain>
    </source>
</reference>
<keyword evidence="3" id="KW-1185">Reference proteome</keyword>
<organism evidence="2 3">
    <name type="scientific">Chitinophaga nivalis</name>
    <dbReference type="NCBI Taxonomy" id="2991709"/>
    <lineage>
        <taxon>Bacteria</taxon>
        <taxon>Pseudomonadati</taxon>
        <taxon>Bacteroidota</taxon>
        <taxon>Chitinophagia</taxon>
        <taxon>Chitinophagales</taxon>
        <taxon>Chitinophagaceae</taxon>
        <taxon>Chitinophaga</taxon>
    </lineage>
</organism>
<dbReference type="RefSeq" id="WP_264733619.1">
    <property type="nucleotide sequence ID" value="NZ_JAPDNR010000001.1"/>
</dbReference>
<feature type="region of interest" description="Disordered" evidence="1">
    <location>
        <begin position="86"/>
        <end position="114"/>
    </location>
</feature>
<accession>A0ABT3ISX4</accession>
<name>A0ABT3ISX4_9BACT</name>
<comment type="caution">
    <text evidence="2">The sequence shown here is derived from an EMBL/GenBank/DDBJ whole genome shotgun (WGS) entry which is preliminary data.</text>
</comment>
<feature type="compositionally biased region" description="Basic and acidic residues" evidence="1">
    <location>
        <begin position="105"/>
        <end position="114"/>
    </location>
</feature>
<evidence type="ECO:0000313" key="3">
    <source>
        <dbReference type="Proteomes" id="UP001207742"/>
    </source>
</evidence>
<sequence length="114" mass="12679">MEDLIQNIYNISALIDGLRFTLQDKMRAGKMHDVAEICKTINSHLVYLEEMKAALRILKGETDDPLSDKDEIDRINGRIAGVLMGGGGANIRPPQHSAPPPLPPHWHETIVTDK</sequence>
<dbReference type="EMBL" id="JAPDNS010000002">
    <property type="protein sequence ID" value="MCW3486804.1"/>
    <property type="molecule type" value="Genomic_DNA"/>
</dbReference>
<evidence type="ECO:0000313" key="2">
    <source>
        <dbReference type="EMBL" id="MCW3486804.1"/>
    </source>
</evidence>
<proteinExistence type="predicted"/>
<protein>
    <submittedName>
        <fullName evidence="2">Uncharacterized protein</fullName>
    </submittedName>
</protein>
<gene>
    <name evidence="2" type="ORF">OL497_23100</name>
</gene>
<evidence type="ECO:0000256" key="1">
    <source>
        <dbReference type="SAM" id="MobiDB-lite"/>
    </source>
</evidence>
<dbReference type="Proteomes" id="UP001207742">
    <property type="component" value="Unassembled WGS sequence"/>
</dbReference>